<name>A0A7I0IHJ0_9LEPT</name>
<evidence type="ECO:0000313" key="1">
    <source>
        <dbReference type="EMBL" id="TGL01911.1"/>
    </source>
</evidence>
<gene>
    <name evidence="1" type="ORF">EHQ43_18590</name>
</gene>
<comment type="caution">
    <text evidence="1">The sequence shown here is derived from an EMBL/GenBank/DDBJ whole genome shotgun (WGS) entry which is preliminary data.</text>
</comment>
<evidence type="ECO:0000313" key="2">
    <source>
        <dbReference type="Proteomes" id="UP000297641"/>
    </source>
</evidence>
<dbReference type="AlphaFoldDB" id="A0A7I0IHJ0"/>
<proteinExistence type="predicted"/>
<protein>
    <submittedName>
        <fullName evidence="1">Uncharacterized protein</fullName>
    </submittedName>
</protein>
<organism evidence="1 2">
    <name type="scientific">Leptospira bouyouniensis</name>
    <dbReference type="NCBI Taxonomy" id="2484911"/>
    <lineage>
        <taxon>Bacteria</taxon>
        <taxon>Pseudomonadati</taxon>
        <taxon>Spirochaetota</taxon>
        <taxon>Spirochaetia</taxon>
        <taxon>Leptospirales</taxon>
        <taxon>Leptospiraceae</taxon>
        <taxon>Leptospira</taxon>
    </lineage>
</organism>
<dbReference type="EMBL" id="RQFT01000016">
    <property type="protein sequence ID" value="TGL01911.1"/>
    <property type="molecule type" value="Genomic_DNA"/>
</dbReference>
<reference evidence="1 2" key="1">
    <citation type="journal article" date="2019" name="PLoS Negl. Trop. Dis.">
        <title>Revisiting the worldwide diversity of Leptospira species in the environment.</title>
        <authorList>
            <person name="Vincent A.T."/>
            <person name="Schiettekatte O."/>
            <person name="Bourhy P."/>
            <person name="Veyrier F.J."/>
            <person name="Picardeau M."/>
        </authorList>
    </citation>
    <scope>NUCLEOTIDE SEQUENCE [LARGE SCALE GENOMIC DNA]</scope>
    <source>
        <strain evidence="1 2">201800273</strain>
    </source>
</reference>
<sequence length="145" mass="16870">MMQGCYPEDLINCKYLRENYELLNIIFAKSNMISQINGDANNLKSSDFVIDLYWKDKESPHYFATVSISVISLLFIPTYNNENIHLTAIVKKNNGEIVKTFEYNETYLTIRQTILILALPFQDLNDKEIIKENILKSLLNDLLKL</sequence>
<dbReference type="Proteomes" id="UP000297641">
    <property type="component" value="Unassembled WGS sequence"/>
</dbReference>
<accession>A0A7I0IHJ0</accession>